<proteinExistence type="predicted"/>
<feature type="compositionally biased region" description="Basic and acidic residues" evidence="1">
    <location>
        <begin position="74"/>
        <end position="85"/>
    </location>
</feature>
<evidence type="ECO:0000313" key="2">
    <source>
        <dbReference type="EMBL" id="AYA94222.1"/>
    </source>
</evidence>
<accession>A0A385PQM8</accession>
<feature type="region of interest" description="Disordered" evidence="1">
    <location>
        <begin position="60"/>
        <end position="114"/>
    </location>
</feature>
<sequence>MGCTLWISKETKTILLCLLLMQKGLVLLDNGQYILKMKLCLPLLLVHKNRSPDLFKGLPKDLSHLPGTPHPLRRLPDDVKQKRESLTQPSRRRLHYEEDDEGEGNKENQDPKDDERRRALLGWLLDKWAEDIIQYQEQVLQDLNDLKQRLQIPRLSL</sequence>
<evidence type="ECO:0000256" key="1">
    <source>
        <dbReference type="SAM" id="MobiDB-lite"/>
    </source>
</evidence>
<protein>
    <submittedName>
        <fullName evidence="2">E4 protein</fullName>
    </submittedName>
</protein>
<dbReference type="EMBL" id="MH777294">
    <property type="protein sequence ID" value="AYA94222.1"/>
    <property type="molecule type" value="Genomic_DNA"/>
</dbReference>
<feature type="compositionally biased region" description="Basic and acidic residues" evidence="1">
    <location>
        <begin position="103"/>
        <end position="114"/>
    </location>
</feature>
<organism evidence="2">
    <name type="scientific">Human papillomavirus</name>
    <dbReference type="NCBI Taxonomy" id="10566"/>
    <lineage>
        <taxon>Viruses</taxon>
        <taxon>Monodnaviria</taxon>
        <taxon>Shotokuvirae</taxon>
        <taxon>Cossaviricota</taxon>
        <taxon>Papovaviricetes</taxon>
        <taxon>Zurhausenvirales</taxon>
        <taxon>Papillomaviridae</taxon>
    </lineage>
</organism>
<reference evidence="2" key="1">
    <citation type="journal article" date="2018" name="Nat. Med.">
        <title>Expanded skin virome in DOCK8-deficient patients.</title>
        <authorList>
            <consortium name="NISC Comparative Sequencing Program"/>
            <person name="Tirosh O."/>
            <person name="Conlan S."/>
            <person name="Deming C."/>
            <person name="Lee-Lin S.Q."/>
            <person name="Huang X."/>
            <person name="Su H.C."/>
            <person name="Freeman A.F."/>
            <person name="Segre J.A."/>
            <person name="Kong H.H."/>
        </authorList>
    </citation>
    <scope>NUCLEOTIDE SEQUENCE</scope>
    <source>
        <strain evidence="2">HPV-mSK_152</strain>
    </source>
</reference>
<name>A0A385PQM8_9PAPI</name>